<dbReference type="AlphaFoldDB" id="A0A1I7WEB7"/>
<proteinExistence type="predicted"/>
<keyword evidence="1" id="KW-1185">Reference proteome</keyword>
<organism evidence="1 2">
    <name type="scientific">Heterorhabditis bacteriophora</name>
    <name type="common">Entomopathogenic nematode worm</name>
    <dbReference type="NCBI Taxonomy" id="37862"/>
    <lineage>
        <taxon>Eukaryota</taxon>
        <taxon>Metazoa</taxon>
        <taxon>Ecdysozoa</taxon>
        <taxon>Nematoda</taxon>
        <taxon>Chromadorea</taxon>
        <taxon>Rhabditida</taxon>
        <taxon>Rhabditina</taxon>
        <taxon>Rhabditomorpha</taxon>
        <taxon>Strongyloidea</taxon>
        <taxon>Heterorhabditidae</taxon>
        <taxon>Heterorhabditis</taxon>
    </lineage>
</organism>
<dbReference type="WBParaSite" id="Hba_03252">
    <property type="protein sequence ID" value="Hba_03252"/>
    <property type="gene ID" value="Hba_03252"/>
</dbReference>
<name>A0A1I7WEB7_HETBA</name>
<accession>A0A1I7WEB7</accession>
<dbReference type="Proteomes" id="UP000095283">
    <property type="component" value="Unplaced"/>
</dbReference>
<sequence length="167" mass="18651">MYDIIKDLSDVTVDSPEAMNGVLSTLKSALEGSIAYSLKRKSTDNSLQGSYGVLYGTVRAERYQMVSSRSVVKVFGKDVFLIGDMRAAYLQIDSDVNITSKDSYLKPIFIQIWNSTVDLYGQSRQPQINTSLTTWLPLATASLNLQVRILDLAKMTFMIGIIKYKCI</sequence>
<protein>
    <submittedName>
        <fullName evidence="2">Reverse transcriptase domain-containing protein</fullName>
    </submittedName>
</protein>
<evidence type="ECO:0000313" key="2">
    <source>
        <dbReference type="WBParaSite" id="Hba_03252"/>
    </source>
</evidence>
<evidence type="ECO:0000313" key="1">
    <source>
        <dbReference type="Proteomes" id="UP000095283"/>
    </source>
</evidence>
<reference evidence="2" key="1">
    <citation type="submission" date="2016-11" db="UniProtKB">
        <authorList>
            <consortium name="WormBaseParasite"/>
        </authorList>
    </citation>
    <scope>IDENTIFICATION</scope>
</reference>